<dbReference type="EMBL" id="JAXCGZ010012526">
    <property type="protein sequence ID" value="KAK7073538.1"/>
    <property type="molecule type" value="Genomic_DNA"/>
</dbReference>
<proteinExistence type="predicted"/>
<sequence length="69" mass="7272">MHASYVCITDSSFHNHVVSLLSLSFIGRTPLLQIGRGPFAPSATGMVKIGELMTMVVAVEGAPNTDILA</sequence>
<evidence type="ECO:0000313" key="1">
    <source>
        <dbReference type="EMBL" id="KAK7073538.1"/>
    </source>
</evidence>
<name>A0AAN9A3D7_HALRR</name>
<comment type="caution">
    <text evidence="1">The sequence shown here is derived from an EMBL/GenBank/DDBJ whole genome shotgun (WGS) entry which is preliminary data.</text>
</comment>
<organism evidence="1 2">
    <name type="scientific">Halocaridina rubra</name>
    <name type="common">Hawaiian red shrimp</name>
    <dbReference type="NCBI Taxonomy" id="373956"/>
    <lineage>
        <taxon>Eukaryota</taxon>
        <taxon>Metazoa</taxon>
        <taxon>Ecdysozoa</taxon>
        <taxon>Arthropoda</taxon>
        <taxon>Crustacea</taxon>
        <taxon>Multicrustacea</taxon>
        <taxon>Malacostraca</taxon>
        <taxon>Eumalacostraca</taxon>
        <taxon>Eucarida</taxon>
        <taxon>Decapoda</taxon>
        <taxon>Pleocyemata</taxon>
        <taxon>Caridea</taxon>
        <taxon>Atyoidea</taxon>
        <taxon>Atyidae</taxon>
        <taxon>Halocaridina</taxon>
    </lineage>
</organism>
<evidence type="ECO:0000313" key="2">
    <source>
        <dbReference type="Proteomes" id="UP001381693"/>
    </source>
</evidence>
<dbReference type="Proteomes" id="UP001381693">
    <property type="component" value="Unassembled WGS sequence"/>
</dbReference>
<gene>
    <name evidence="1" type="ORF">SK128_021669</name>
</gene>
<accession>A0AAN9A3D7</accession>
<keyword evidence="2" id="KW-1185">Reference proteome</keyword>
<dbReference type="AlphaFoldDB" id="A0AAN9A3D7"/>
<reference evidence="1 2" key="1">
    <citation type="submission" date="2023-11" db="EMBL/GenBank/DDBJ databases">
        <title>Halocaridina rubra genome assembly.</title>
        <authorList>
            <person name="Smith C."/>
        </authorList>
    </citation>
    <scope>NUCLEOTIDE SEQUENCE [LARGE SCALE GENOMIC DNA]</scope>
    <source>
        <strain evidence="1">EP-1</strain>
        <tissue evidence="1">Whole</tissue>
    </source>
</reference>
<protein>
    <submittedName>
        <fullName evidence="1">Uncharacterized protein</fullName>
    </submittedName>
</protein>